<dbReference type="OrthoDB" id="9102171at2"/>
<dbReference type="AlphaFoldDB" id="A0A3N4Z2H0"/>
<evidence type="ECO:0000313" key="5">
    <source>
        <dbReference type="Proteomes" id="UP000280726"/>
    </source>
</evidence>
<evidence type="ECO:0000256" key="1">
    <source>
        <dbReference type="SAM" id="MobiDB-lite"/>
    </source>
</evidence>
<dbReference type="EMBL" id="RKRA01000001">
    <property type="protein sequence ID" value="RPF26024.1"/>
    <property type="molecule type" value="Genomic_DNA"/>
</dbReference>
<sequence>MGKDYSRKSERELAELRSLVLDRIAAVPAFRRGSLQVGYRRCGRATCRCARPGEQGHGPRGLWTRTVKGEGSRGQYVPVDQIDQVRAELDHYAEFAALVEDYVEINEALCRARVGPPGPRSRRVAPSGTDGKKGGSATPKS</sequence>
<reference evidence="4 5" key="1">
    <citation type="submission" date="2018-11" db="EMBL/GenBank/DDBJ databases">
        <title>Sequencing the genomes of 1000 actinobacteria strains.</title>
        <authorList>
            <person name="Klenk H.-P."/>
        </authorList>
    </citation>
    <scope>NUCLEOTIDE SEQUENCE [LARGE SCALE GENOMIC DNA]</scope>
    <source>
        <strain evidence="4 5">DSM 14418</strain>
    </source>
</reference>
<dbReference type="RefSeq" id="WP_123913933.1">
    <property type="nucleotide sequence ID" value="NZ_RKRA01000001.1"/>
</dbReference>
<dbReference type="InterPro" id="IPR046738">
    <property type="entry name" value="DUF6788"/>
</dbReference>
<accession>A0A3N4Z2H0</accession>
<comment type="caution">
    <text evidence="4">The sequence shown here is derived from an EMBL/GenBank/DDBJ whole genome shotgun (WGS) entry which is preliminary data.</text>
</comment>
<feature type="region of interest" description="Disordered" evidence="1">
    <location>
        <begin position="112"/>
        <end position="141"/>
    </location>
</feature>
<evidence type="ECO:0000259" key="2">
    <source>
        <dbReference type="Pfam" id="PF20586"/>
    </source>
</evidence>
<evidence type="ECO:0000313" key="4">
    <source>
        <dbReference type="EMBL" id="RPF26024.1"/>
    </source>
</evidence>
<organism evidence="4 5">
    <name type="scientific">Georgenia muralis</name>
    <dbReference type="NCBI Taxonomy" id="154117"/>
    <lineage>
        <taxon>Bacteria</taxon>
        <taxon>Bacillati</taxon>
        <taxon>Actinomycetota</taxon>
        <taxon>Actinomycetes</taxon>
        <taxon>Micrococcales</taxon>
        <taxon>Bogoriellaceae</taxon>
        <taxon>Georgenia</taxon>
    </lineage>
</organism>
<keyword evidence="5" id="KW-1185">Reference proteome</keyword>
<gene>
    <name evidence="3" type="ORF">EDD32_0263</name>
    <name evidence="4" type="ORF">EDD32_0447</name>
</gene>
<proteinExistence type="predicted"/>
<dbReference type="Pfam" id="PF20586">
    <property type="entry name" value="DUF6788"/>
    <property type="match status" value="1"/>
</dbReference>
<name>A0A3N4Z2H0_9MICO</name>
<feature type="domain" description="DUF6788" evidence="2">
    <location>
        <begin position="11"/>
        <end position="87"/>
    </location>
</feature>
<evidence type="ECO:0000313" key="3">
    <source>
        <dbReference type="EMBL" id="RPF25850.1"/>
    </source>
</evidence>
<dbReference type="Proteomes" id="UP000280726">
    <property type="component" value="Unassembled WGS sequence"/>
</dbReference>
<dbReference type="EMBL" id="RKRA01000001">
    <property type="protein sequence ID" value="RPF25850.1"/>
    <property type="molecule type" value="Genomic_DNA"/>
</dbReference>
<protein>
    <recommendedName>
        <fullName evidence="2">DUF6788 domain-containing protein</fullName>
    </recommendedName>
</protein>